<reference evidence="3" key="1">
    <citation type="submission" date="2021-01" db="EMBL/GenBank/DDBJ databases">
        <authorList>
            <person name="Corre E."/>
            <person name="Pelletier E."/>
            <person name="Niang G."/>
            <person name="Scheremetjew M."/>
            <person name="Finn R."/>
            <person name="Kale V."/>
            <person name="Holt S."/>
            <person name="Cochrane G."/>
            <person name="Meng A."/>
            <person name="Brown T."/>
            <person name="Cohen L."/>
        </authorList>
    </citation>
    <scope>NUCLEOTIDE SEQUENCE</scope>
    <source>
        <strain evidence="3">GSO104</strain>
    </source>
</reference>
<evidence type="ECO:0000259" key="2">
    <source>
        <dbReference type="Pfam" id="PF01764"/>
    </source>
</evidence>
<protein>
    <recommendedName>
        <fullName evidence="2">Fungal lipase-type domain-containing protein</fullName>
    </recommendedName>
</protein>
<organism evidence="3">
    <name type="scientific">Ditylum brightwellii</name>
    <dbReference type="NCBI Taxonomy" id="49249"/>
    <lineage>
        <taxon>Eukaryota</taxon>
        <taxon>Sar</taxon>
        <taxon>Stramenopiles</taxon>
        <taxon>Ochrophyta</taxon>
        <taxon>Bacillariophyta</taxon>
        <taxon>Mediophyceae</taxon>
        <taxon>Lithodesmiophycidae</taxon>
        <taxon>Lithodesmiales</taxon>
        <taxon>Lithodesmiaceae</taxon>
        <taxon>Ditylum</taxon>
    </lineage>
</organism>
<sequence>MRRRRRKKQARRLCPTTLRPHLRSKYDSRTEPLAMRTDKMSAGLESEAPRTDEEAQAQETSTPLVSHDFETASEAEPSLSLGSTEAANNLFIVAMMGKKIKNFTDTFKSKKSDQVSPRNDFFREVCSALDASVLIAFYAALRRLAREDKLKQPELILDLPVTMESVFQCISINYHVVTEEMGAERYGVFETFMDAREKRMEESAVRMGLNYASVASGNMGVHHFGDELCDRELVYAIFLDSIRQRVTVVFRGTTTALDIKQDLRAFQRKLENPFAHVEHISDTGRNFFNTVRVHNGFHDYLYADERKDRQKRCEDSMKEVNQSTVINSEEKVDRRAQFRQTCREAIAEIDNLEIEFGKEIKSKCDLIMCQAIELLEKNPGYQLYIAGHSMGGALATLFGAEAATNESPHIPKPVTCISFSSPKVGNIAFKQVYEKLERDGLIRKVRVLNGLDPVPKIPSAGICRIPLYVLCPARIMDAYSHVGIELKLKETGFTISYDKYRGVLWLLFKEMLAIVKGFEYFFYLIFLLRITKLLHYHTCSEILNRLRYNMEYLEKEGIDQLYDRIKQGEDGILSFRIITKPEFMEKRKRKSSRKVKQKRRAGNVMEEKNIPIFSSFNEPLLSESDYDDSENDYDGTV</sequence>
<dbReference type="PANTHER" id="PTHR45856">
    <property type="entry name" value="ALPHA/BETA-HYDROLASES SUPERFAMILY PROTEIN"/>
    <property type="match status" value="1"/>
</dbReference>
<dbReference type="Gene3D" id="3.40.50.1820">
    <property type="entry name" value="alpha/beta hydrolase"/>
    <property type="match status" value="1"/>
</dbReference>
<dbReference type="AlphaFoldDB" id="A0A7S4RUR3"/>
<dbReference type="Pfam" id="PF01764">
    <property type="entry name" value="Lipase_3"/>
    <property type="match status" value="1"/>
</dbReference>
<dbReference type="EMBL" id="HBNS01029869">
    <property type="protein sequence ID" value="CAE4623542.1"/>
    <property type="molecule type" value="Transcribed_RNA"/>
</dbReference>
<dbReference type="SUPFAM" id="SSF53474">
    <property type="entry name" value="alpha/beta-Hydrolases"/>
    <property type="match status" value="1"/>
</dbReference>
<dbReference type="InterPro" id="IPR051218">
    <property type="entry name" value="Sec_MonoDiacylglyc_Lipase"/>
</dbReference>
<feature type="compositionally biased region" description="Basic residues" evidence="1">
    <location>
        <begin position="1"/>
        <end position="11"/>
    </location>
</feature>
<feature type="region of interest" description="Disordered" evidence="1">
    <location>
        <begin position="1"/>
        <end position="78"/>
    </location>
</feature>
<gene>
    <name evidence="3" type="ORF">DBRI00130_LOCUS23484</name>
</gene>
<evidence type="ECO:0000313" key="3">
    <source>
        <dbReference type="EMBL" id="CAE4623542.1"/>
    </source>
</evidence>
<dbReference type="PANTHER" id="PTHR45856:SF11">
    <property type="entry name" value="FUNGAL LIPASE-LIKE DOMAIN-CONTAINING PROTEIN"/>
    <property type="match status" value="1"/>
</dbReference>
<dbReference type="InterPro" id="IPR029058">
    <property type="entry name" value="AB_hydrolase_fold"/>
</dbReference>
<accession>A0A7S4RUR3</accession>
<dbReference type="GO" id="GO:0006629">
    <property type="term" value="P:lipid metabolic process"/>
    <property type="evidence" value="ECO:0007669"/>
    <property type="project" value="InterPro"/>
</dbReference>
<proteinExistence type="predicted"/>
<dbReference type="CDD" id="cd00519">
    <property type="entry name" value="Lipase_3"/>
    <property type="match status" value="1"/>
</dbReference>
<feature type="domain" description="Fungal lipase-type" evidence="2">
    <location>
        <begin position="248"/>
        <end position="459"/>
    </location>
</feature>
<name>A0A7S4RUR3_9STRA</name>
<evidence type="ECO:0000256" key="1">
    <source>
        <dbReference type="SAM" id="MobiDB-lite"/>
    </source>
</evidence>
<dbReference type="InterPro" id="IPR002921">
    <property type="entry name" value="Fungal_lipase-type"/>
</dbReference>